<evidence type="ECO:0000256" key="6">
    <source>
        <dbReference type="ARBA" id="ARBA00023136"/>
    </source>
</evidence>
<dbReference type="PANTHER" id="PTHR11706">
    <property type="entry name" value="SOLUTE CARRIER PROTEIN FAMILY 11 MEMBER"/>
    <property type="match status" value="1"/>
</dbReference>
<reference evidence="8 9" key="1">
    <citation type="submission" date="2020-10" db="EMBL/GenBank/DDBJ databases">
        <title>Draft genome of Ramlibacter aquaticus LMG 30558.</title>
        <authorList>
            <person name="Props R."/>
        </authorList>
    </citation>
    <scope>NUCLEOTIDE SEQUENCE [LARGE SCALE GENOMIC DNA]</scope>
    <source>
        <strain evidence="8 9">LMG 30558</strain>
    </source>
</reference>
<evidence type="ECO:0000256" key="1">
    <source>
        <dbReference type="ARBA" id="ARBA00004141"/>
    </source>
</evidence>
<protein>
    <submittedName>
        <fullName evidence="8">Divalent metal cation transporter</fullName>
    </submittedName>
</protein>
<evidence type="ECO:0000256" key="2">
    <source>
        <dbReference type="ARBA" id="ARBA00022448"/>
    </source>
</evidence>
<keyword evidence="9" id="KW-1185">Reference proteome</keyword>
<accession>A0ABR9SJ64</accession>
<feature type="transmembrane region" description="Helical" evidence="7">
    <location>
        <begin position="300"/>
        <end position="330"/>
    </location>
</feature>
<keyword evidence="3 7" id="KW-0812">Transmembrane</keyword>
<feature type="transmembrane region" description="Helical" evidence="7">
    <location>
        <begin position="58"/>
        <end position="78"/>
    </location>
</feature>
<keyword evidence="6 7" id="KW-0472">Membrane</keyword>
<evidence type="ECO:0000256" key="3">
    <source>
        <dbReference type="ARBA" id="ARBA00022692"/>
    </source>
</evidence>
<feature type="transmembrane region" description="Helical" evidence="7">
    <location>
        <begin position="137"/>
        <end position="155"/>
    </location>
</feature>
<feature type="transmembrane region" description="Helical" evidence="7">
    <location>
        <begin position="201"/>
        <end position="220"/>
    </location>
</feature>
<dbReference type="InterPro" id="IPR001046">
    <property type="entry name" value="NRAMP_fam"/>
</dbReference>
<comment type="caution">
    <text evidence="8">The sequence shown here is derived from an EMBL/GenBank/DDBJ whole genome shotgun (WGS) entry which is preliminary data.</text>
</comment>
<gene>
    <name evidence="8" type="ORF">IM725_17665</name>
</gene>
<name>A0ABR9SJ64_9BURK</name>
<organism evidence="8 9">
    <name type="scientific">Ramlibacter aquaticus</name>
    <dbReference type="NCBI Taxonomy" id="2780094"/>
    <lineage>
        <taxon>Bacteria</taxon>
        <taxon>Pseudomonadati</taxon>
        <taxon>Pseudomonadota</taxon>
        <taxon>Betaproteobacteria</taxon>
        <taxon>Burkholderiales</taxon>
        <taxon>Comamonadaceae</taxon>
        <taxon>Ramlibacter</taxon>
    </lineage>
</organism>
<evidence type="ECO:0000313" key="9">
    <source>
        <dbReference type="Proteomes" id="UP000715965"/>
    </source>
</evidence>
<dbReference type="PANTHER" id="PTHR11706:SF33">
    <property type="entry name" value="NATURAL RESISTANCE-ASSOCIATED MACROPHAGE PROTEIN 2"/>
    <property type="match status" value="1"/>
</dbReference>
<feature type="transmembrane region" description="Helical" evidence="7">
    <location>
        <begin position="257"/>
        <end position="280"/>
    </location>
</feature>
<feature type="transmembrane region" description="Helical" evidence="7">
    <location>
        <begin position="99"/>
        <end position="131"/>
    </location>
</feature>
<evidence type="ECO:0000256" key="5">
    <source>
        <dbReference type="ARBA" id="ARBA00022989"/>
    </source>
</evidence>
<feature type="transmembrane region" description="Helical" evidence="7">
    <location>
        <begin position="415"/>
        <end position="433"/>
    </location>
</feature>
<keyword evidence="2" id="KW-0813">Transport</keyword>
<evidence type="ECO:0000256" key="4">
    <source>
        <dbReference type="ARBA" id="ARBA00022847"/>
    </source>
</evidence>
<evidence type="ECO:0000256" key="7">
    <source>
        <dbReference type="SAM" id="Phobius"/>
    </source>
</evidence>
<dbReference type="Pfam" id="PF01566">
    <property type="entry name" value="Nramp"/>
    <property type="match status" value="1"/>
</dbReference>
<feature type="transmembrane region" description="Helical" evidence="7">
    <location>
        <begin position="351"/>
        <end position="370"/>
    </location>
</feature>
<dbReference type="EMBL" id="JADDOJ010000097">
    <property type="protein sequence ID" value="MBE7942401.1"/>
    <property type="molecule type" value="Genomic_DNA"/>
</dbReference>
<dbReference type="Proteomes" id="UP000715965">
    <property type="component" value="Unassembled WGS sequence"/>
</dbReference>
<feature type="transmembrane region" description="Helical" evidence="7">
    <location>
        <begin position="376"/>
        <end position="403"/>
    </location>
</feature>
<proteinExistence type="predicted"/>
<keyword evidence="4" id="KW-0769">Symport</keyword>
<dbReference type="RefSeq" id="WP_193781955.1">
    <property type="nucleotide sequence ID" value="NZ_JADDOJ010000097.1"/>
</dbReference>
<comment type="subcellular location">
    <subcellularLocation>
        <location evidence="1">Membrane</location>
        <topology evidence="1">Multi-pass membrane protein</topology>
    </subcellularLocation>
</comment>
<sequence>MDESLRHAAPAEPAAGAPVPGASRFARWLGPGIVTGASDDDPSGIGTYAQAGAQFGTGMLWVMLFSFPLMAVVQIISARIGRVTGRGLAANLAHLMPRMLLVPLMGLLFVANTINIGADLAAMGAAAALLVPVPGPWLAAGFGAVSVLLQVLVPYSRYVRFLQWLTLSLLVYGAVLFAVPVPWGQVLHDALVPGIQWHSAYWAMLVGVLGTTISPYLFFWQSAQEVEEQRASPVDRPLRSAPRQAERQLHRVEVDTLLGMAVSNGVGFCIMLTAALTLNAHGVHDIDSAASAAEALRPVAGGWAFALFTLGILGTGLLAIPVLAGSAGYAAAECFGWRRGLERPPASAMRFYAVIVAATLLGVAMTLLHFNPMKALVVAAVLNGAAAVPVLAAMMVAASRSAVMGEFTLGRGLRWTGWGATVLMALAGAVMLFS</sequence>
<feature type="transmembrane region" description="Helical" evidence="7">
    <location>
        <begin position="162"/>
        <end position="181"/>
    </location>
</feature>
<keyword evidence="5 7" id="KW-1133">Transmembrane helix</keyword>
<evidence type="ECO:0000313" key="8">
    <source>
        <dbReference type="EMBL" id="MBE7942401.1"/>
    </source>
</evidence>